<comment type="caution">
    <text evidence="2">The sequence shown here is derived from an EMBL/GenBank/DDBJ whole genome shotgun (WGS) entry which is preliminary data.</text>
</comment>
<dbReference type="AlphaFoldDB" id="A0A833R3C7"/>
<sequence length="64" mass="7149">MGRALQETTQREFAIVGGPGCFTLALGVIYGRRLTSPDESLWIELKMNGCYTPPRELISSYQIL</sequence>
<proteinExistence type="predicted"/>
<gene>
    <name evidence="2" type="ORF">FCM35_KLT04632</name>
</gene>
<organism evidence="2 3">
    <name type="scientific">Carex littledalei</name>
    <dbReference type="NCBI Taxonomy" id="544730"/>
    <lineage>
        <taxon>Eukaryota</taxon>
        <taxon>Viridiplantae</taxon>
        <taxon>Streptophyta</taxon>
        <taxon>Embryophyta</taxon>
        <taxon>Tracheophyta</taxon>
        <taxon>Spermatophyta</taxon>
        <taxon>Magnoliopsida</taxon>
        <taxon>Liliopsida</taxon>
        <taxon>Poales</taxon>
        <taxon>Cyperaceae</taxon>
        <taxon>Cyperoideae</taxon>
        <taxon>Cariceae</taxon>
        <taxon>Carex</taxon>
        <taxon>Carex subgen. Euthyceras</taxon>
    </lineage>
</organism>
<dbReference type="EMBL" id="SWLB01000014">
    <property type="protein sequence ID" value="KAF3329301.1"/>
    <property type="molecule type" value="Genomic_DNA"/>
</dbReference>
<protein>
    <submittedName>
        <fullName evidence="2">Uncharacterized protein</fullName>
    </submittedName>
</protein>
<accession>A0A833R3C7</accession>
<keyword evidence="1" id="KW-1133">Transmembrane helix</keyword>
<evidence type="ECO:0000313" key="2">
    <source>
        <dbReference type="EMBL" id="KAF3329301.1"/>
    </source>
</evidence>
<reference evidence="2" key="1">
    <citation type="submission" date="2020-01" db="EMBL/GenBank/DDBJ databases">
        <title>Genome sequence of Kobresia littledalei, the first chromosome-level genome in the family Cyperaceae.</title>
        <authorList>
            <person name="Qu G."/>
        </authorList>
    </citation>
    <scope>NUCLEOTIDE SEQUENCE</scope>
    <source>
        <strain evidence="2">C.B.Clarke</strain>
        <tissue evidence="2">Leaf</tissue>
    </source>
</reference>
<keyword evidence="3" id="KW-1185">Reference proteome</keyword>
<name>A0A833R3C7_9POAL</name>
<evidence type="ECO:0000256" key="1">
    <source>
        <dbReference type="SAM" id="Phobius"/>
    </source>
</evidence>
<feature type="transmembrane region" description="Helical" evidence="1">
    <location>
        <begin position="12"/>
        <end position="31"/>
    </location>
</feature>
<keyword evidence="1" id="KW-0472">Membrane</keyword>
<keyword evidence="1" id="KW-0812">Transmembrane</keyword>
<evidence type="ECO:0000313" key="3">
    <source>
        <dbReference type="Proteomes" id="UP000623129"/>
    </source>
</evidence>
<dbReference type="Proteomes" id="UP000623129">
    <property type="component" value="Unassembled WGS sequence"/>
</dbReference>